<evidence type="ECO:0000313" key="2">
    <source>
        <dbReference type="Proteomes" id="UP000494106"/>
    </source>
</evidence>
<accession>A0A8S0ZTN4</accession>
<proteinExistence type="predicted"/>
<name>A0A8S0ZTN4_ARCPL</name>
<keyword evidence="2" id="KW-1185">Reference proteome</keyword>
<dbReference type="EMBL" id="CADEBC010000497">
    <property type="protein sequence ID" value="CAB3238152.1"/>
    <property type="molecule type" value="Genomic_DNA"/>
</dbReference>
<comment type="caution">
    <text evidence="1">The sequence shown here is derived from an EMBL/GenBank/DDBJ whole genome shotgun (WGS) entry which is preliminary data.</text>
</comment>
<dbReference type="AlphaFoldDB" id="A0A8S0ZTN4"/>
<gene>
    <name evidence="1" type="ORF">APLA_LOCUS7320</name>
</gene>
<protein>
    <submittedName>
        <fullName evidence="1">Uncharacterized protein</fullName>
    </submittedName>
</protein>
<sequence length="74" mass="8187">MRIGEDPVVSSAEVALGAGDRMNGLRPPRALSSGLWVRLPIFFQKTALRLMRYSLNQGGQDHHAIVWLSKTAKI</sequence>
<organism evidence="1 2">
    <name type="scientific">Arctia plantaginis</name>
    <name type="common">Wood tiger moth</name>
    <name type="synonym">Phalaena plantaginis</name>
    <dbReference type="NCBI Taxonomy" id="874455"/>
    <lineage>
        <taxon>Eukaryota</taxon>
        <taxon>Metazoa</taxon>
        <taxon>Ecdysozoa</taxon>
        <taxon>Arthropoda</taxon>
        <taxon>Hexapoda</taxon>
        <taxon>Insecta</taxon>
        <taxon>Pterygota</taxon>
        <taxon>Neoptera</taxon>
        <taxon>Endopterygota</taxon>
        <taxon>Lepidoptera</taxon>
        <taxon>Glossata</taxon>
        <taxon>Ditrysia</taxon>
        <taxon>Noctuoidea</taxon>
        <taxon>Erebidae</taxon>
        <taxon>Arctiinae</taxon>
        <taxon>Arctia</taxon>
    </lineage>
</organism>
<reference evidence="1 2" key="1">
    <citation type="submission" date="2020-04" db="EMBL/GenBank/DDBJ databases">
        <authorList>
            <person name="Wallbank WR R."/>
            <person name="Pardo Diaz C."/>
            <person name="Kozak K."/>
            <person name="Martin S."/>
            <person name="Jiggins C."/>
            <person name="Moest M."/>
            <person name="Warren A I."/>
            <person name="Byers J.R.P. K."/>
            <person name="Montejo-Kovacevich G."/>
            <person name="Yen C E."/>
        </authorList>
    </citation>
    <scope>NUCLEOTIDE SEQUENCE [LARGE SCALE GENOMIC DNA]</scope>
</reference>
<dbReference type="Proteomes" id="UP000494106">
    <property type="component" value="Unassembled WGS sequence"/>
</dbReference>
<evidence type="ECO:0000313" key="1">
    <source>
        <dbReference type="EMBL" id="CAB3238152.1"/>
    </source>
</evidence>